<dbReference type="Proteomes" id="UP000377798">
    <property type="component" value="Unassembled WGS sequence"/>
</dbReference>
<feature type="binding site" evidence="7">
    <location>
        <position position="104"/>
    </location>
    <ligand>
        <name>carbamoyl phosphate</name>
        <dbReference type="ChEBI" id="CHEBI:58228"/>
    </ligand>
</feature>
<feature type="binding site" evidence="7">
    <location>
        <position position="54"/>
    </location>
    <ligand>
        <name>carbamoyl phosphate</name>
        <dbReference type="ChEBI" id="CHEBI:58228"/>
    </ligand>
</feature>
<comment type="function">
    <text evidence="5 7">Catalyzes the condensation of carbamoyl phosphate and aspartate to form carbamoyl aspartate and inorganic phosphate, the committed step in the de novo pyrimidine nucleotide biosynthesis pathway.</text>
</comment>
<dbReference type="Pfam" id="PF02729">
    <property type="entry name" value="OTCace_N"/>
    <property type="match status" value="1"/>
</dbReference>
<evidence type="ECO:0000256" key="3">
    <source>
        <dbReference type="ARBA" id="ARBA00022679"/>
    </source>
</evidence>
<dbReference type="UniPathway" id="UPA00070">
    <property type="reaction ID" value="UER00116"/>
</dbReference>
<dbReference type="InterPro" id="IPR006131">
    <property type="entry name" value="Asp_carbamoyltransf_Asp/Orn-bd"/>
</dbReference>
<comment type="pathway">
    <text evidence="1 7">Pyrimidine metabolism; UMP biosynthesis via de novo pathway; (S)-dihydroorotate from bicarbonate: step 2/3.</text>
</comment>
<dbReference type="EC" id="2.1.3.2" evidence="7"/>
<dbReference type="PANTHER" id="PTHR45753">
    <property type="entry name" value="ORNITHINE CARBAMOYLTRANSFERASE, MITOCHONDRIAL"/>
    <property type="match status" value="1"/>
</dbReference>
<dbReference type="GO" id="GO:0016597">
    <property type="term" value="F:amino acid binding"/>
    <property type="evidence" value="ECO:0007669"/>
    <property type="project" value="InterPro"/>
</dbReference>
<evidence type="ECO:0000313" key="10">
    <source>
        <dbReference type="EMBL" id="VFB15834.1"/>
    </source>
</evidence>
<gene>
    <name evidence="7 10" type="primary">pyrB</name>
    <name evidence="10" type="ORF">NCTC13150_00341</name>
</gene>
<feature type="binding site" evidence="7">
    <location>
        <position position="166"/>
    </location>
    <ligand>
        <name>L-aspartate</name>
        <dbReference type="ChEBI" id="CHEBI:29991"/>
    </ligand>
</feature>
<dbReference type="PRINTS" id="PR00101">
    <property type="entry name" value="ATCASE"/>
</dbReference>
<sequence length="307" mass="34787">MIRQSNFIRPSDWSTTEYQEAFRLADLILQKPEGFSHSCEGKVLASLFFEPSTRTRLSFEAAFNRLGGRVIGFSDQGNTSTAKGESLADTLRIIEGYADLIVMRHFLEGAAFLGAQVLTKTPIINAGDGSHQHPTQTLTDLYTLHRYGKLNRKLTIGLCGDLKFGRTIHSLIEALEIFGGCDYVCIAPEDLALPSYVKEKIQKGHVTYVEDLSQVMGDLDVLYMTRVQKERFVSEREYERLKDFYILDQEKMALAKEDMIVMHPLPRVVEIEKSLDSDPRMVYFNQAHLGMYVRMALMMILLGVAND</sequence>
<dbReference type="InterPro" id="IPR006132">
    <property type="entry name" value="Asp/Orn_carbamoyltranf_P-bd"/>
</dbReference>
<feature type="binding site" evidence="7">
    <location>
        <position position="136"/>
    </location>
    <ligand>
        <name>carbamoyl phosphate</name>
        <dbReference type="ChEBI" id="CHEBI:58228"/>
    </ligand>
</feature>
<keyword evidence="11" id="KW-1185">Reference proteome</keyword>
<dbReference type="PANTHER" id="PTHR45753:SF6">
    <property type="entry name" value="ASPARTATE CARBAMOYLTRANSFERASE"/>
    <property type="match status" value="1"/>
</dbReference>
<feature type="binding site" evidence="7">
    <location>
        <position position="226"/>
    </location>
    <ligand>
        <name>L-aspartate</name>
        <dbReference type="ChEBI" id="CHEBI:29991"/>
    </ligand>
</feature>
<feature type="binding site" evidence="7">
    <location>
        <position position="83"/>
    </location>
    <ligand>
        <name>L-aspartate</name>
        <dbReference type="ChEBI" id="CHEBI:29991"/>
    </ligand>
</feature>
<evidence type="ECO:0000256" key="7">
    <source>
        <dbReference type="HAMAP-Rule" id="MF_00001"/>
    </source>
</evidence>
<dbReference type="Gene3D" id="3.40.50.1370">
    <property type="entry name" value="Aspartate/ornithine carbamoyltransferase"/>
    <property type="match status" value="2"/>
</dbReference>
<feature type="binding site" evidence="7">
    <location>
        <position position="265"/>
    </location>
    <ligand>
        <name>carbamoyl phosphate</name>
        <dbReference type="ChEBI" id="CHEBI:58228"/>
    </ligand>
</feature>
<dbReference type="NCBIfam" id="NF002032">
    <property type="entry name" value="PRK00856.1"/>
    <property type="match status" value="1"/>
</dbReference>
<feature type="domain" description="Aspartate/ornithine carbamoyltransferase carbamoyl-P binding" evidence="9">
    <location>
        <begin position="6"/>
        <end position="145"/>
    </location>
</feature>
<feature type="binding site" evidence="7">
    <location>
        <position position="133"/>
    </location>
    <ligand>
        <name>carbamoyl phosphate</name>
        <dbReference type="ChEBI" id="CHEBI:58228"/>
    </ligand>
</feature>
<dbReference type="GO" id="GO:0006520">
    <property type="term" value="P:amino acid metabolic process"/>
    <property type="evidence" value="ECO:0007669"/>
    <property type="project" value="InterPro"/>
</dbReference>
<dbReference type="Pfam" id="PF00185">
    <property type="entry name" value="OTCace"/>
    <property type="match status" value="1"/>
</dbReference>
<dbReference type="SUPFAM" id="SSF53671">
    <property type="entry name" value="Aspartate/ornithine carbamoyltransferase"/>
    <property type="match status" value="1"/>
</dbReference>
<feature type="binding site" evidence="7">
    <location>
        <position position="266"/>
    </location>
    <ligand>
        <name>carbamoyl phosphate</name>
        <dbReference type="ChEBI" id="CHEBI:58228"/>
    </ligand>
</feature>
<proteinExistence type="inferred from homology"/>
<dbReference type="GO" id="GO:0004070">
    <property type="term" value="F:aspartate carbamoyltransferase activity"/>
    <property type="evidence" value="ECO:0007669"/>
    <property type="project" value="UniProtKB-UniRule"/>
</dbReference>
<dbReference type="GO" id="GO:0006207">
    <property type="term" value="P:'de novo' pyrimidine nucleobase biosynthetic process"/>
    <property type="evidence" value="ECO:0007669"/>
    <property type="project" value="InterPro"/>
</dbReference>
<dbReference type="FunFam" id="3.40.50.1370:FF:000002">
    <property type="entry name" value="Aspartate carbamoyltransferase 2"/>
    <property type="match status" value="1"/>
</dbReference>
<comment type="caution">
    <text evidence="10">The sequence shown here is derived from an EMBL/GenBank/DDBJ whole genome shotgun (WGS) entry which is preliminary data.</text>
</comment>
<name>A0A8H2M3E0_9FIRM</name>
<comment type="catalytic activity">
    <reaction evidence="6 7">
        <text>carbamoyl phosphate + L-aspartate = N-carbamoyl-L-aspartate + phosphate + H(+)</text>
        <dbReference type="Rhea" id="RHEA:20013"/>
        <dbReference type="ChEBI" id="CHEBI:15378"/>
        <dbReference type="ChEBI" id="CHEBI:29991"/>
        <dbReference type="ChEBI" id="CHEBI:32814"/>
        <dbReference type="ChEBI" id="CHEBI:43474"/>
        <dbReference type="ChEBI" id="CHEBI:58228"/>
        <dbReference type="EC" id="2.1.3.2"/>
    </reaction>
</comment>
<evidence type="ECO:0000256" key="6">
    <source>
        <dbReference type="ARBA" id="ARBA00048859"/>
    </source>
</evidence>
<evidence type="ECO:0000256" key="4">
    <source>
        <dbReference type="ARBA" id="ARBA00022975"/>
    </source>
</evidence>
<keyword evidence="4 7" id="KW-0665">Pyrimidine biosynthesis</keyword>
<dbReference type="HAMAP" id="MF_00001">
    <property type="entry name" value="Asp_carb_tr"/>
    <property type="match status" value="1"/>
</dbReference>
<evidence type="ECO:0000256" key="2">
    <source>
        <dbReference type="ARBA" id="ARBA00008896"/>
    </source>
</evidence>
<evidence type="ECO:0000259" key="8">
    <source>
        <dbReference type="Pfam" id="PF00185"/>
    </source>
</evidence>
<dbReference type="PROSITE" id="PS00097">
    <property type="entry name" value="CARBAMOYLTRANSFERASE"/>
    <property type="match status" value="1"/>
</dbReference>
<dbReference type="NCBIfam" id="TIGR00670">
    <property type="entry name" value="asp_carb_tr"/>
    <property type="match status" value="1"/>
</dbReference>
<evidence type="ECO:0000256" key="1">
    <source>
        <dbReference type="ARBA" id="ARBA00004852"/>
    </source>
</evidence>
<dbReference type="AlphaFoldDB" id="A0A8H2M3E0"/>
<dbReference type="EMBL" id="CAACYI010000001">
    <property type="protein sequence ID" value="VFB15834.1"/>
    <property type="molecule type" value="Genomic_DNA"/>
</dbReference>
<comment type="similarity">
    <text evidence="2 7">Belongs to the aspartate/ornithine carbamoyltransferase superfamily. ATCase family.</text>
</comment>
<dbReference type="InterPro" id="IPR006130">
    <property type="entry name" value="Asp/Orn_carbamoylTrfase"/>
</dbReference>
<evidence type="ECO:0000256" key="5">
    <source>
        <dbReference type="ARBA" id="ARBA00043884"/>
    </source>
</evidence>
<protein>
    <recommendedName>
        <fullName evidence="7">Aspartate carbamoyltransferase</fullName>
        <ecNumber evidence="7">2.1.3.2</ecNumber>
    </recommendedName>
    <alternativeName>
        <fullName evidence="7">Aspartate transcarbamylase</fullName>
        <shortName evidence="7">ATCase</shortName>
    </alternativeName>
</protein>
<feature type="binding site" evidence="7">
    <location>
        <position position="55"/>
    </location>
    <ligand>
        <name>carbamoyl phosphate</name>
        <dbReference type="ChEBI" id="CHEBI:58228"/>
    </ligand>
</feature>
<dbReference type="InterPro" id="IPR002082">
    <property type="entry name" value="Asp_carbamoyltransf"/>
</dbReference>
<keyword evidence="3 7" id="KW-0808">Transferase</keyword>
<accession>A0A8H2M3E0</accession>
<dbReference type="GO" id="GO:0044205">
    <property type="term" value="P:'de novo' UMP biosynthetic process"/>
    <property type="evidence" value="ECO:0007669"/>
    <property type="project" value="UniProtKB-UniRule"/>
</dbReference>
<dbReference type="PRINTS" id="PR00100">
    <property type="entry name" value="AOTCASE"/>
</dbReference>
<evidence type="ECO:0000259" key="9">
    <source>
        <dbReference type="Pfam" id="PF02729"/>
    </source>
</evidence>
<evidence type="ECO:0000313" key="11">
    <source>
        <dbReference type="Proteomes" id="UP000377798"/>
    </source>
</evidence>
<reference evidence="10 11" key="1">
    <citation type="submission" date="2019-02" db="EMBL/GenBank/DDBJ databases">
        <authorList>
            <consortium name="Pathogen Informatics"/>
        </authorList>
    </citation>
    <scope>NUCLEOTIDE SEQUENCE [LARGE SCALE GENOMIC DNA]</scope>
    <source>
        <strain evidence="10 11">3012STDY7089603</strain>
    </source>
</reference>
<dbReference type="InterPro" id="IPR036901">
    <property type="entry name" value="Asp/Orn_carbamoylTrfase_sf"/>
</dbReference>
<feature type="domain" description="Aspartate/ornithine carbamoyltransferase Asp/Orn-binding" evidence="8">
    <location>
        <begin position="153"/>
        <end position="300"/>
    </location>
</feature>
<organism evidence="10 11">
    <name type="scientific">Urinicoccus massiliensis</name>
    <dbReference type="NCBI Taxonomy" id="1723382"/>
    <lineage>
        <taxon>Bacteria</taxon>
        <taxon>Bacillati</taxon>
        <taxon>Bacillota</taxon>
        <taxon>Tissierellia</taxon>
        <taxon>Tissierellales</taxon>
        <taxon>Peptoniphilaceae</taxon>
        <taxon>Urinicoccus</taxon>
    </lineage>
</organism>
<dbReference type="RefSeq" id="WP_131748264.1">
    <property type="nucleotide sequence ID" value="NZ_CAACYI010000001.1"/>
</dbReference>
<comment type="subunit">
    <text evidence="7">Heterododecamer (2C3:3R2) of six catalytic PyrB chains organized as two trimers (C3), and six regulatory PyrI chains organized as three dimers (R2).</text>
</comment>